<dbReference type="InterPro" id="IPR012312">
    <property type="entry name" value="Hemerythrin-like"/>
</dbReference>
<gene>
    <name evidence="3" type="ORF">MTIM_11200</name>
</gene>
<name>A0A7I9Z2R5_9MYCO</name>
<comment type="caution">
    <text evidence="3">The sequence shown here is derived from an EMBL/GenBank/DDBJ whole genome shotgun (WGS) entry which is preliminary data.</text>
</comment>
<dbReference type="Proteomes" id="UP000465301">
    <property type="component" value="Unassembled WGS sequence"/>
</dbReference>
<feature type="region of interest" description="Disordered" evidence="1">
    <location>
        <begin position="1"/>
        <end position="26"/>
    </location>
</feature>
<evidence type="ECO:0000313" key="4">
    <source>
        <dbReference type="Proteomes" id="UP000465301"/>
    </source>
</evidence>
<accession>A0A7I9Z2R5</accession>
<proteinExistence type="predicted"/>
<reference evidence="3 4" key="1">
    <citation type="journal article" date="2019" name="Emerg. Microbes Infect.">
        <title>Comprehensive subspecies identification of 175 nontuberculous mycobacteria species based on 7547 genomic profiles.</title>
        <authorList>
            <person name="Matsumoto Y."/>
            <person name="Kinjo T."/>
            <person name="Motooka D."/>
            <person name="Nabeya D."/>
            <person name="Jung N."/>
            <person name="Uechi K."/>
            <person name="Horii T."/>
            <person name="Iida T."/>
            <person name="Fujita J."/>
            <person name="Nakamura S."/>
        </authorList>
    </citation>
    <scope>NUCLEOTIDE SEQUENCE [LARGE SCALE GENOMIC DNA]</scope>
    <source>
        <strain evidence="3 4">JCM 30726</strain>
    </source>
</reference>
<dbReference type="AlphaFoldDB" id="A0A7I9Z2R5"/>
<evidence type="ECO:0000259" key="2">
    <source>
        <dbReference type="Pfam" id="PF01814"/>
    </source>
</evidence>
<keyword evidence="4" id="KW-1185">Reference proteome</keyword>
<dbReference type="Gene3D" id="1.20.120.520">
    <property type="entry name" value="nmb1532 protein domain like"/>
    <property type="match status" value="1"/>
</dbReference>
<dbReference type="Pfam" id="PF01814">
    <property type="entry name" value="Hemerythrin"/>
    <property type="match status" value="1"/>
</dbReference>
<sequence length="201" mass="23135">MLSDNGNRTPRRRRQSPRLDQPDFHKTYLADPQSDVEEHVMPDRVLSAELMRQHREIAAAIECFVGKLDGGDRQPELLRATMDALRRHIYLEETFVFPPIRKAGIMKPVFVMMHEHGQLWRTMEALTRLLADRTGGPRFDATCDQLLDQLHGHNFKEEPVVYLHADYDLPPPTSAQLTRFVVTGRIPDGWVCQQAGTKRGR</sequence>
<dbReference type="EMBL" id="BLLA01000001">
    <property type="protein sequence ID" value="GFG95241.1"/>
    <property type="molecule type" value="Genomic_DNA"/>
</dbReference>
<protein>
    <recommendedName>
        <fullName evidence="2">Hemerythrin-like domain-containing protein</fullName>
    </recommendedName>
</protein>
<evidence type="ECO:0000313" key="3">
    <source>
        <dbReference type="EMBL" id="GFG95241.1"/>
    </source>
</evidence>
<organism evidence="3 4">
    <name type="scientific">Mycobacterium timonense</name>
    <dbReference type="NCBI Taxonomy" id="701043"/>
    <lineage>
        <taxon>Bacteria</taxon>
        <taxon>Bacillati</taxon>
        <taxon>Actinomycetota</taxon>
        <taxon>Actinomycetes</taxon>
        <taxon>Mycobacteriales</taxon>
        <taxon>Mycobacteriaceae</taxon>
        <taxon>Mycobacterium</taxon>
        <taxon>Mycobacterium avium complex (MAC)</taxon>
    </lineage>
</organism>
<feature type="domain" description="Hemerythrin-like" evidence="2">
    <location>
        <begin position="48"/>
        <end position="161"/>
    </location>
</feature>
<evidence type="ECO:0000256" key="1">
    <source>
        <dbReference type="SAM" id="MobiDB-lite"/>
    </source>
</evidence>